<dbReference type="EMBL" id="WELG01000002">
    <property type="protein sequence ID" value="KAB7528164.1"/>
    <property type="molecule type" value="Genomic_DNA"/>
</dbReference>
<name>A0A6I1DW09_9FLAO</name>
<gene>
    <name evidence="2" type="ORF">F8C76_09830</name>
</gene>
<organism evidence="2 3">
    <name type="scientific">Flagellimonas olearia</name>
    <dbReference type="NCBI Taxonomy" id="552546"/>
    <lineage>
        <taxon>Bacteria</taxon>
        <taxon>Pseudomonadati</taxon>
        <taxon>Bacteroidota</taxon>
        <taxon>Flavobacteriia</taxon>
        <taxon>Flavobacteriales</taxon>
        <taxon>Flavobacteriaceae</taxon>
        <taxon>Flagellimonas</taxon>
    </lineage>
</organism>
<comment type="caution">
    <text evidence="2">The sequence shown here is derived from an EMBL/GenBank/DDBJ whole genome shotgun (WGS) entry which is preliminary data.</text>
</comment>
<evidence type="ECO:0000313" key="3">
    <source>
        <dbReference type="Proteomes" id="UP000429785"/>
    </source>
</evidence>
<dbReference type="InterPro" id="IPR018490">
    <property type="entry name" value="cNMP-bd_dom_sf"/>
</dbReference>
<protein>
    <submittedName>
        <fullName evidence="2">Cyclic nucleotide-binding domain-containing protein</fullName>
    </submittedName>
</protein>
<dbReference type="Pfam" id="PF00027">
    <property type="entry name" value="cNMP_binding"/>
    <property type="match status" value="1"/>
</dbReference>
<evidence type="ECO:0000259" key="1">
    <source>
        <dbReference type="PROSITE" id="PS50042"/>
    </source>
</evidence>
<feature type="domain" description="Cyclic nucleotide-binding" evidence="1">
    <location>
        <begin position="15"/>
        <end position="116"/>
    </location>
</feature>
<dbReference type="AlphaFoldDB" id="A0A6I1DW09"/>
<proteinExistence type="predicted"/>
<dbReference type="InterPro" id="IPR000595">
    <property type="entry name" value="cNMP-bd_dom"/>
</dbReference>
<dbReference type="Proteomes" id="UP000429785">
    <property type="component" value="Unassembled WGS sequence"/>
</dbReference>
<dbReference type="PROSITE" id="PS50042">
    <property type="entry name" value="CNMP_BINDING_3"/>
    <property type="match status" value="1"/>
</dbReference>
<sequence>MFQQIKEYLLNKSMLTDAEIGHIIGHFSVKKVNKNTLLLDANETCRHFYFINKGAVRIYSLTHEGVELSRFFAFEDTFCTALPSFIDQQPSYEYFQAIEKTELLQISRSDFYKLVGEFNGFEKIYREILELSFINNQKRIYSYQGYSALERIKLLMKMQPNFLFRVSNKLAASYLGISPYTLSRLKSKL</sequence>
<dbReference type="Gene3D" id="2.60.120.10">
    <property type="entry name" value="Jelly Rolls"/>
    <property type="match status" value="1"/>
</dbReference>
<evidence type="ECO:0000313" key="2">
    <source>
        <dbReference type="EMBL" id="KAB7528164.1"/>
    </source>
</evidence>
<dbReference type="SUPFAM" id="SSF51206">
    <property type="entry name" value="cAMP-binding domain-like"/>
    <property type="match status" value="1"/>
</dbReference>
<accession>A0A6I1DW09</accession>
<dbReference type="RefSeq" id="WP_152131586.1">
    <property type="nucleotide sequence ID" value="NZ_WELG01000002.1"/>
</dbReference>
<reference evidence="2 3" key="1">
    <citation type="submission" date="2019-10" db="EMBL/GenBank/DDBJ databases">
        <title>Muricauda olearia CL-SS4 JCM15563 genome.</title>
        <authorList>
            <person name="Liu L."/>
        </authorList>
    </citation>
    <scope>NUCLEOTIDE SEQUENCE [LARGE SCALE GENOMIC DNA]</scope>
    <source>
        <strain evidence="2 3">CL-SS4</strain>
    </source>
</reference>
<dbReference type="OrthoDB" id="1092431at2"/>
<dbReference type="InterPro" id="IPR014710">
    <property type="entry name" value="RmlC-like_jellyroll"/>
</dbReference>
<dbReference type="CDD" id="cd00038">
    <property type="entry name" value="CAP_ED"/>
    <property type="match status" value="1"/>
</dbReference>